<sequence length="383" mass="44951">MIKNMSNIEIKSSEEVEIIKTLEARSDHEAKRLLRFLKMPDLSRAKASPLYELIERLVNLPEFKSFDVVKIPDIVPAKESFDLFDFPLDHPTRSKSDTYYINDEYILRTHTTVMWYYYLLSEAIKEKLKGEAPIGVFSYGKVYRKDEIDRHHMNVFHQVDGLYLCRKNEKIFERRDLEEVLVKIAKAIFGKDIKYRFNDDFFPFTYSSIEMEIEKKDKWIEVLGAGIAQPSVLEKLGVDSKIWGGWAFGFGLERLAIISMDLPDIRLLWSEDPRIKKQLRLGNKYIPVSKYPPITRDISFVVANDFIPNNYFDLIRDLGGDLVEEVKLIDKYENLEKFGTGKISYTYRIIYRSNDRTLVSGEIDKIQNEIYKQTAKQFNAELR</sequence>
<dbReference type="GO" id="GO:0004826">
    <property type="term" value="F:phenylalanine-tRNA ligase activity"/>
    <property type="evidence" value="ECO:0007669"/>
    <property type="project" value="UniProtKB-EC"/>
</dbReference>
<dbReference type="InterPro" id="IPR002319">
    <property type="entry name" value="Phenylalanyl-tRNA_Synthase"/>
</dbReference>
<comment type="similarity">
    <text evidence="1">Belongs to the class-II aminoacyl-tRNA synthetase family.</text>
</comment>
<evidence type="ECO:0000256" key="5">
    <source>
        <dbReference type="ARBA" id="ARBA00022840"/>
    </source>
</evidence>
<comment type="catalytic activity">
    <reaction evidence="10">
        <text>tRNA(Phe) + L-phenylalanine + ATP = L-phenylalanyl-tRNA(Phe) + AMP + diphosphate + H(+)</text>
        <dbReference type="Rhea" id="RHEA:19413"/>
        <dbReference type="Rhea" id="RHEA-COMP:9668"/>
        <dbReference type="Rhea" id="RHEA-COMP:9699"/>
        <dbReference type="ChEBI" id="CHEBI:15378"/>
        <dbReference type="ChEBI" id="CHEBI:30616"/>
        <dbReference type="ChEBI" id="CHEBI:33019"/>
        <dbReference type="ChEBI" id="CHEBI:58095"/>
        <dbReference type="ChEBI" id="CHEBI:78442"/>
        <dbReference type="ChEBI" id="CHEBI:78531"/>
        <dbReference type="ChEBI" id="CHEBI:456215"/>
        <dbReference type="EC" id="6.1.1.20"/>
    </reaction>
</comment>
<dbReference type="EC" id="6.1.1.20" evidence="2"/>
<gene>
    <name evidence="14" type="ORF">UW55_C0001G0057</name>
</gene>
<feature type="domain" description="FDX-ACB" evidence="13">
    <location>
        <begin position="289"/>
        <end position="383"/>
    </location>
</feature>
<proteinExistence type="inferred from homology"/>
<dbReference type="AlphaFoldDB" id="A0A0G1LVL6"/>
<evidence type="ECO:0000256" key="9">
    <source>
        <dbReference type="ARBA" id="ARBA00031194"/>
    </source>
</evidence>
<keyword evidence="6" id="KW-0648">Protein biosynthesis</keyword>
<name>A0A0G1LVL6_9BACT</name>
<evidence type="ECO:0000313" key="14">
    <source>
        <dbReference type="EMBL" id="KKT63764.1"/>
    </source>
</evidence>
<dbReference type="GO" id="GO:0000049">
    <property type="term" value="F:tRNA binding"/>
    <property type="evidence" value="ECO:0007669"/>
    <property type="project" value="InterPro"/>
</dbReference>
<evidence type="ECO:0000256" key="1">
    <source>
        <dbReference type="ARBA" id="ARBA00008226"/>
    </source>
</evidence>
<dbReference type="PROSITE" id="PS51447">
    <property type="entry name" value="FDX_ACB"/>
    <property type="match status" value="1"/>
</dbReference>
<evidence type="ECO:0000256" key="11">
    <source>
        <dbReference type="ARBA" id="ARBA00057761"/>
    </source>
</evidence>
<dbReference type="Gene3D" id="3.30.930.10">
    <property type="entry name" value="Bira Bifunctional Protein, Domain 2"/>
    <property type="match status" value="1"/>
</dbReference>
<evidence type="ECO:0000259" key="13">
    <source>
        <dbReference type="PROSITE" id="PS51447"/>
    </source>
</evidence>
<dbReference type="InterPro" id="IPR036690">
    <property type="entry name" value="Fdx_antiC-bd_sf"/>
</dbReference>
<dbReference type="SUPFAM" id="SSF55681">
    <property type="entry name" value="Class II aaRS and biotin synthetases"/>
    <property type="match status" value="1"/>
</dbReference>
<evidence type="ECO:0000256" key="3">
    <source>
        <dbReference type="ARBA" id="ARBA00022598"/>
    </source>
</evidence>
<evidence type="ECO:0000256" key="7">
    <source>
        <dbReference type="ARBA" id="ARBA00022946"/>
    </source>
</evidence>
<comment type="function">
    <text evidence="11">Is responsible for the charging of tRNA(Phe) with phenylalanine in mitochondrial translation.</text>
</comment>
<dbReference type="GO" id="GO:0005524">
    <property type="term" value="F:ATP binding"/>
    <property type="evidence" value="ECO:0007669"/>
    <property type="project" value="UniProtKB-KW"/>
</dbReference>
<dbReference type="GO" id="GO:0006432">
    <property type="term" value="P:phenylalanyl-tRNA aminoacylation"/>
    <property type="evidence" value="ECO:0007669"/>
    <property type="project" value="TreeGrafter"/>
</dbReference>
<comment type="caution">
    <text evidence="14">The sequence shown here is derived from an EMBL/GenBank/DDBJ whole genome shotgun (WGS) entry which is preliminary data.</text>
</comment>
<evidence type="ECO:0000256" key="10">
    <source>
        <dbReference type="ARBA" id="ARBA00049255"/>
    </source>
</evidence>
<evidence type="ECO:0000256" key="2">
    <source>
        <dbReference type="ARBA" id="ARBA00012814"/>
    </source>
</evidence>
<dbReference type="PROSITE" id="PS50862">
    <property type="entry name" value="AA_TRNA_LIGASE_II"/>
    <property type="match status" value="1"/>
</dbReference>
<keyword evidence="7" id="KW-0809">Transit peptide</keyword>
<dbReference type="Pfam" id="PF03147">
    <property type="entry name" value="FDX-ACB"/>
    <property type="match status" value="1"/>
</dbReference>
<dbReference type="InterPro" id="IPR045864">
    <property type="entry name" value="aa-tRNA-synth_II/BPL/LPL"/>
</dbReference>
<reference evidence="14 15" key="1">
    <citation type="journal article" date="2015" name="Nature">
        <title>rRNA introns, odd ribosomes, and small enigmatic genomes across a large radiation of phyla.</title>
        <authorList>
            <person name="Brown C.T."/>
            <person name="Hug L.A."/>
            <person name="Thomas B.C."/>
            <person name="Sharon I."/>
            <person name="Castelle C.J."/>
            <person name="Singh A."/>
            <person name="Wilkins M.J."/>
            <person name="Williams K.H."/>
            <person name="Banfield J.F."/>
        </authorList>
    </citation>
    <scope>NUCLEOTIDE SEQUENCE [LARGE SCALE GENOMIC DNA]</scope>
</reference>
<dbReference type="PANTHER" id="PTHR11538:SF41">
    <property type="entry name" value="PHENYLALANINE--TRNA LIGASE, MITOCHONDRIAL"/>
    <property type="match status" value="1"/>
</dbReference>
<dbReference type="SUPFAM" id="SSF54991">
    <property type="entry name" value="Anticodon-binding domain of PheRS"/>
    <property type="match status" value="1"/>
</dbReference>
<organism evidence="14 15">
    <name type="scientific">Candidatus Giovannonibacteria bacterium GW2011_GWA2_44_26</name>
    <dbReference type="NCBI Taxonomy" id="1618648"/>
    <lineage>
        <taxon>Bacteria</taxon>
        <taxon>Candidatus Giovannoniibacteriota</taxon>
    </lineage>
</organism>
<feature type="domain" description="Aminoacyl-transfer RNA synthetases class-II family profile" evidence="12">
    <location>
        <begin position="69"/>
        <end position="287"/>
    </location>
</feature>
<dbReference type="Gene3D" id="3.30.70.380">
    <property type="entry name" value="Ferrodoxin-fold anticodon-binding domain"/>
    <property type="match status" value="1"/>
</dbReference>
<protein>
    <recommendedName>
        <fullName evidence="2">phenylalanine--tRNA ligase</fullName>
        <ecNumber evidence="2">6.1.1.20</ecNumber>
    </recommendedName>
    <alternativeName>
        <fullName evidence="9">Phenylalanyl-tRNA synthetase</fullName>
    </alternativeName>
</protein>
<dbReference type="InterPro" id="IPR005121">
    <property type="entry name" value="Fdx_antiC-bd"/>
</dbReference>
<dbReference type="EMBL" id="LCIT01000001">
    <property type="protein sequence ID" value="KKT63764.1"/>
    <property type="molecule type" value="Genomic_DNA"/>
</dbReference>
<dbReference type="Proteomes" id="UP000033945">
    <property type="component" value="Unassembled WGS sequence"/>
</dbReference>
<dbReference type="FunFam" id="3.30.70.380:FF:000003">
    <property type="entry name" value="Phenylalanine--tRNA ligase chloroplastic/mitochondrial"/>
    <property type="match status" value="1"/>
</dbReference>
<dbReference type="GO" id="GO:0005737">
    <property type="term" value="C:cytoplasm"/>
    <property type="evidence" value="ECO:0007669"/>
    <property type="project" value="TreeGrafter"/>
</dbReference>
<dbReference type="Pfam" id="PF01409">
    <property type="entry name" value="tRNA-synt_2d"/>
    <property type="match status" value="1"/>
</dbReference>
<evidence type="ECO:0000256" key="4">
    <source>
        <dbReference type="ARBA" id="ARBA00022741"/>
    </source>
</evidence>
<keyword evidence="8 14" id="KW-0030">Aminoacyl-tRNA synthetase</keyword>
<keyword evidence="4" id="KW-0547">Nucleotide-binding</keyword>
<evidence type="ECO:0000313" key="15">
    <source>
        <dbReference type="Proteomes" id="UP000033945"/>
    </source>
</evidence>
<evidence type="ECO:0000256" key="8">
    <source>
        <dbReference type="ARBA" id="ARBA00023146"/>
    </source>
</evidence>
<dbReference type="PANTHER" id="PTHR11538">
    <property type="entry name" value="PHENYLALANYL-TRNA SYNTHETASE"/>
    <property type="match status" value="1"/>
</dbReference>
<evidence type="ECO:0000256" key="6">
    <source>
        <dbReference type="ARBA" id="ARBA00022917"/>
    </source>
</evidence>
<keyword evidence="3" id="KW-0436">Ligase</keyword>
<dbReference type="SMART" id="SM00896">
    <property type="entry name" value="FDX-ACB"/>
    <property type="match status" value="1"/>
</dbReference>
<keyword evidence="5" id="KW-0067">ATP-binding</keyword>
<accession>A0A0G1LVL6</accession>
<dbReference type="InterPro" id="IPR006195">
    <property type="entry name" value="aa-tRNA-synth_II"/>
</dbReference>
<evidence type="ECO:0000259" key="12">
    <source>
        <dbReference type="PROSITE" id="PS50862"/>
    </source>
</evidence>